<evidence type="ECO:0000313" key="1">
    <source>
        <dbReference type="EMBL" id="GFP32631.1"/>
    </source>
</evidence>
<sequence>MIPDTPWGVFWGASFWYPYLEENFGRTQLLKLAFESGERNWAYEA</sequence>
<dbReference type="AlphaFoldDB" id="A0A6V8PNX0"/>
<organism evidence="1 2">
    <name type="scientific">Candidatus Hakubella thermalkaliphila</name>
    <dbReference type="NCBI Taxonomy" id="2754717"/>
    <lineage>
        <taxon>Bacteria</taxon>
        <taxon>Bacillati</taxon>
        <taxon>Actinomycetota</taxon>
        <taxon>Actinomycetota incertae sedis</taxon>
        <taxon>Candidatus Hakubellales</taxon>
        <taxon>Candidatus Hakubellaceae</taxon>
        <taxon>Candidatus Hakubella</taxon>
    </lineage>
</organism>
<comment type="caution">
    <text evidence="1">The sequence shown here is derived from an EMBL/GenBank/DDBJ whole genome shotgun (WGS) entry which is preliminary data.</text>
</comment>
<dbReference type="Proteomes" id="UP000568877">
    <property type="component" value="Unassembled WGS sequence"/>
</dbReference>
<name>A0A6V8PNX0_9ACTN</name>
<dbReference type="EMBL" id="BLSA01000114">
    <property type="protein sequence ID" value="GFP32631.1"/>
    <property type="molecule type" value="Genomic_DNA"/>
</dbReference>
<proteinExistence type="predicted"/>
<reference evidence="1 2" key="1">
    <citation type="journal article" date="2020" name="Front. Microbiol.">
        <title>Single-cell genomics of novel Actinobacteria with the Wood-Ljungdahl pathway discovered in a serpentinizing system.</title>
        <authorList>
            <person name="Merino N."/>
            <person name="Kawai M."/>
            <person name="Boyd E.S."/>
            <person name="Colman D.R."/>
            <person name="McGlynn S.E."/>
            <person name="Nealson K.H."/>
            <person name="Kurokawa K."/>
            <person name="Hongoh Y."/>
        </authorList>
    </citation>
    <scope>NUCLEOTIDE SEQUENCE [LARGE SCALE GENOMIC DNA]</scope>
    <source>
        <strain evidence="1 2">S42</strain>
    </source>
</reference>
<protein>
    <submittedName>
        <fullName evidence="1">Uncharacterized protein</fullName>
    </submittedName>
</protein>
<feature type="non-terminal residue" evidence="1">
    <location>
        <position position="45"/>
    </location>
</feature>
<gene>
    <name evidence="1" type="ORF">HKBW3S42_00937</name>
</gene>
<accession>A0A6V8PNX0</accession>
<evidence type="ECO:0000313" key="2">
    <source>
        <dbReference type="Proteomes" id="UP000568877"/>
    </source>
</evidence>